<dbReference type="PROSITE" id="PS00517">
    <property type="entry name" value="RNASE_3_1"/>
    <property type="match status" value="1"/>
</dbReference>
<dbReference type="GO" id="GO:0006364">
    <property type="term" value="P:rRNA processing"/>
    <property type="evidence" value="ECO:0007669"/>
    <property type="project" value="UniProtKB-UniRule"/>
</dbReference>
<dbReference type="HAMAP" id="MF_00104">
    <property type="entry name" value="RNase_III"/>
    <property type="match status" value="1"/>
</dbReference>
<dbReference type="Proteomes" id="UP000824125">
    <property type="component" value="Unassembled WGS sequence"/>
</dbReference>
<dbReference type="SMART" id="SM00535">
    <property type="entry name" value="RIBOc"/>
    <property type="match status" value="1"/>
</dbReference>
<dbReference type="Pfam" id="PF00035">
    <property type="entry name" value="dsrm"/>
    <property type="match status" value="1"/>
</dbReference>
<evidence type="ECO:0000256" key="3">
    <source>
        <dbReference type="ARBA" id="ARBA00022552"/>
    </source>
</evidence>
<evidence type="ECO:0000256" key="4">
    <source>
        <dbReference type="ARBA" id="ARBA00022664"/>
    </source>
</evidence>
<name>A0A9D1SN11_9FIRM</name>
<evidence type="ECO:0000256" key="5">
    <source>
        <dbReference type="ARBA" id="ARBA00022722"/>
    </source>
</evidence>
<dbReference type="FunFam" id="1.10.1520.10:FF:000001">
    <property type="entry name" value="Ribonuclease 3"/>
    <property type="match status" value="1"/>
</dbReference>
<sequence length="234" mass="26627">MKNLKPFSQLEKTIGYKFRDRSILENAMNHPSFANETRARYYENNERMEFLGDAVLEFITSDYLYKKFRRDNEGDLSKIRASLVCEKSLSAFAAEIDLNSYIFLGRGEEENGGRNRMSILENTFECLIAAIFLDGGIEEARRFVLKFIDRPENFDPSHAPAHEDYKTRLQEIVQQNPGDHVHYSHTGVEGPAHNPVFSCVVMLESNVIGSGRGHSKKEAEQNAAKDALKLMGEV</sequence>
<dbReference type="InterPro" id="IPR000999">
    <property type="entry name" value="RNase_III_dom"/>
</dbReference>
<feature type="domain" description="RNase III" evidence="12">
    <location>
        <begin position="7"/>
        <end position="136"/>
    </location>
</feature>
<evidence type="ECO:0000259" key="11">
    <source>
        <dbReference type="PROSITE" id="PS50137"/>
    </source>
</evidence>
<dbReference type="InterPro" id="IPR014720">
    <property type="entry name" value="dsRBD_dom"/>
</dbReference>
<comment type="catalytic activity">
    <reaction evidence="1 9">
        <text>Endonucleolytic cleavage to 5'-phosphomonoester.</text>
        <dbReference type="EC" id="3.1.26.3"/>
    </reaction>
</comment>
<dbReference type="GO" id="GO:0019843">
    <property type="term" value="F:rRNA binding"/>
    <property type="evidence" value="ECO:0007669"/>
    <property type="project" value="UniProtKB-KW"/>
</dbReference>
<keyword evidence="8 9" id="KW-0694">RNA-binding</keyword>
<dbReference type="GO" id="GO:0010468">
    <property type="term" value="P:regulation of gene expression"/>
    <property type="evidence" value="ECO:0007669"/>
    <property type="project" value="TreeGrafter"/>
</dbReference>
<reference evidence="13" key="1">
    <citation type="submission" date="2020-10" db="EMBL/GenBank/DDBJ databases">
        <authorList>
            <person name="Gilroy R."/>
        </authorList>
    </citation>
    <scope>NUCLEOTIDE SEQUENCE</scope>
    <source>
        <strain evidence="13">CHK176-6737</strain>
    </source>
</reference>
<feature type="active site" evidence="9">
    <location>
        <position position="53"/>
    </location>
</feature>
<evidence type="ECO:0000313" key="13">
    <source>
        <dbReference type="EMBL" id="HIU68644.1"/>
    </source>
</evidence>
<keyword evidence="3 9" id="KW-0698">rRNA processing</keyword>
<keyword evidence="5 9" id="KW-0540">Nuclease</keyword>
<dbReference type="EC" id="3.1.26.3" evidence="9"/>
<dbReference type="CDD" id="cd10845">
    <property type="entry name" value="DSRM_RNAse_III_family"/>
    <property type="match status" value="1"/>
</dbReference>
<evidence type="ECO:0000256" key="2">
    <source>
        <dbReference type="ARBA" id="ARBA00010183"/>
    </source>
</evidence>
<organism evidence="13 14">
    <name type="scientific">Candidatus Scybalenecus merdavium</name>
    <dbReference type="NCBI Taxonomy" id="2840939"/>
    <lineage>
        <taxon>Bacteria</taxon>
        <taxon>Bacillati</taxon>
        <taxon>Bacillota</taxon>
        <taxon>Clostridia</taxon>
        <taxon>Eubacteriales</taxon>
        <taxon>Oscillospiraceae</taxon>
        <taxon>Oscillospiraceae incertae sedis</taxon>
        <taxon>Candidatus Scybalenecus</taxon>
    </lineage>
</organism>
<evidence type="ECO:0000259" key="12">
    <source>
        <dbReference type="PROSITE" id="PS50142"/>
    </source>
</evidence>
<dbReference type="Gene3D" id="3.30.160.20">
    <property type="match status" value="1"/>
</dbReference>
<dbReference type="GO" id="GO:0008033">
    <property type="term" value="P:tRNA processing"/>
    <property type="evidence" value="ECO:0007669"/>
    <property type="project" value="UniProtKB-KW"/>
</dbReference>
<dbReference type="InterPro" id="IPR011907">
    <property type="entry name" value="RNase_III"/>
</dbReference>
<evidence type="ECO:0000313" key="14">
    <source>
        <dbReference type="Proteomes" id="UP000824125"/>
    </source>
</evidence>
<comment type="subunit">
    <text evidence="9">Homodimer.</text>
</comment>
<dbReference type="GO" id="GO:0006397">
    <property type="term" value="P:mRNA processing"/>
    <property type="evidence" value="ECO:0007669"/>
    <property type="project" value="UniProtKB-UniRule"/>
</dbReference>
<reference evidence="13" key="2">
    <citation type="journal article" date="2021" name="PeerJ">
        <title>Extensive microbial diversity within the chicken gut microbiome revealed by metagenomics and culture.</title>
        <authorList>
            <person name="Gilroy R."/>
            <person name="Ravi A."/>
            <person name="Getino M."/>
            <person name="Pursley I."/>
            <person name="Horton D.L."/>
            <person name="Alikhan N.F."/>
            <person name="Baker D."/>
            <person name="Gharbi K."/>
            <person name="Hall N."/>
            <person name="Watson M."/>
            <person name="Adriaenssens E.M."/>
            <person name="Foster-Nyarko E."/>
            <person name="Jarju S."/>
            <person name="Secka A."/>
            <person name="Antonio M."/>
            <person name="Oren A."/>
            <person name="Chaudhuri R.R."/>
            <person name="La Ragione R."/>
            <person name="Hildebrand F."/>
            <person name="Pallen M.J."/>
        </authorList>
    </citation>
    <scope>NUCLEOTIDE SEQUENCE</scope>
    <source>
        <strain evidence="13">CHK176-6737</strain>
    </source>
</reference>
<comment type="cofactor">
    <cofactor evidence="9">
        <name>Mg(2+)</name>
        <dbReference type="ChEBI" id="CHEBI:18420"/>
    </cofactor>
</comment>
<dbReference type="GO" id="GO:0004525">
    <property type="term" value="F:ribonuclease III activity"/>
    <property type="evidence" value="ECO:0007669"/>
    <property type="project" value="UniProtKB-UniRule"/>
</dbReference>
<feature type="active site" evidence="9">
    <location>
        <position position="125"/>
    </location>
</feature>
<dbReference type="GO" id="GO:0005737">
    <property type="term" value="C:cytoplasm"/>
    <property type="evidence" value="ECO:0007669"/>
    <property type="project" value="UniProtKB-SubCell"/>
</dbReference>
<comment type="subcellular location">
    <subcellularLocation>
        <location evidence="9">Cytoplasm</location>
    </subcellularLocation>
</comment>
<dbReference type="InterPro" id="IPR036389">
    <property type="entry name" value="RNase_III_sf"/>
</dbReference>
<dbReference type="CDD" id="cd00593">
    <property type="entry name" value="RIBOc"/>
    <property type="match status" value="1"/>
</dbReference>
<keyword evidence="4 9" id="KW-0507">mRNA processing</keyword>
<gene>
    <name evidence="9 13" type="primary">rnc</name>
    <name evidence="13" type="ORF">IAD23_01630</name>
</gene>
<evidence type="ECO:0000256" key="9">
    <source>
        <dbReference type="HAMAP-Rule" id="MF_00104"/>
    </source>
</evidence>
<keyword evidence="9" id="KW-0460">Magnesium</keyword>
<dbReference type="GO" id="GO:0003725">
    <property type="term" value="F:double-stranded RNA binding"/>
    <property type="evidence" value="ECO:0007669"/>
    <property type="project" value="TreeGrafter"/>
</dbReference>
<evidence type="ECO:0000256" key="1">
    <source>
        <dbReference type="ARBA" id="ARBA00000109"/>
    </source>
</evidence>
<dbReference type="GO" id="GO:0046872">
    <property type="term" value="F:metal ion binding"/>
    <property type="evidence" value="ECO:0007669"/>
    <property type="project" value="UniProtKB-KW"/>
</dbReference>
<dbReference type="PANTHER" id="PTHR11207:SF0">
    <property type="entry name" value="RIBONUCLEASE 3"/>
    <property type="match status" value="1"/>
</dbReference>
<keyword evidence="6 9" id="KW-0255">Endonuclease</keyword>
<dbReference type="SUPFAM" id="SSF69065">
    <property type="entry name" value="RNase III domain-like"/>
    <property type="match status" value="1"/>
</dbReference>
<comment type="function">
    <text evidence="9">Digests double-stranded RNA. Involved in the processing of primary rRNA transcript to yield the immediate precursors to the large and small rRNAs (23S and 16S). Processes some mRNAs, and tRNAs when they are encoded in the rRNA operon. Processes pre-crRNA and tracrRNA of type II CRISPR loci if present in the organism.</text>
</comment>
<evidence type="ECO:0000256" key="10">
    <source>
        <dbReference type="SAM" id="MobiDB-lite"/>
    </source>
</evidence>
<dbReference type="SUPFAM" id="SSF54768">
    <property type="entry name" value="dsRNA-binding domain-like"/>
    <property type="match status" value="1"/>
</dbReference>
<evidence type="ECO:0000256" key="7">
    <source>
        <dbReference type="ARBA" id="ARBA00022801"/>
    </source>
</evidence>
<accession>A0A9D1SN11</accession>
<proteinExistence type="inferred from homology"/>
<keyword evidence="9" id="KW-0963">Cytoplasm</keyword>
<keyword evidence="9" id="KW-0819">tRNA processing</keyword>
<dbReference type="Gene3D" id="1.10.1520.10">
    <property type="entry name" value="Ribonuclease III domain"/>
    <property type="match status" value="1"/>
</dbReference>
<dbReference type="NCBIfam" id="TIGR02191">
    <property type="entry name" value="RNaseIII"/>
    <property type="match status" value="1"/>
</dbReference>
<feature type="binding site" evidence="9">
    <location>
        <position position="122"/>
    </location>
    <ligand>
        <name>Mg(2+)</name>
        <dbReference type="ChEBI" id="CHEBI:18420"/>
    </ligand>
</feature>
<dbReference type="PROSITE" id="PS50142">
    <property type="entry name" value="RNASE_3_2"/>
    <property type="match status" value="1"/>
</dbReference>
<evidence type="ECO:0000256" key="6">
    <source>
        <dbReference type="ARBA" id="ARBA00022759"/>
    </source>
</evidence>
<dbReference type="AlphaFoldDB" id="A0A9D1SN11"/>
<feature type="region of interest" description="Disordered" evidence="10">
    <location>
        <begin position="210"/>
        <end position="234"/>
    </location>
</feature>
<dbReference type="Pfam" id="PF14622">
    <property type="entry name" value="Ribonucleas_3_3"/>
    <property type="match status" value="1"/>
</dbReference>
<keyword evidence="7 9" id="KW-0378">Hydrolase</keyword>
<feature type="binding site" evidence="9">
    <location>
        <position position="49"/>
    </location>
    <ligand>
        <name>Mg(2+)</name>
        <dbReference type="ChEBI" id="CHEBI:18420"/>
    </ligand>
</feature>
<protein>
    <recommendedName>
        <fullName evidence="9">Ribonuclease 3</fullName>
        <ecNumber evidence="9">3.1.26.3</ecNumber>
    </recommendedName>
    <alternativeName>
        <fullName evidence="9">Ribonuclease III</fullName>
        <shortName evidence="9">RNase III</shortName>
    </alternativeName>
</protein>
<dbReference type="EMBL" id="DVNM01000008">
    <property type="protein sequence ID" value="HIU68644.1"/>
    <property type="molecule type" value="Genomic_DNA"/>
</dbReference>
<comment type="similarity">
    <text evidence="2">Belongs to the ribonuclease III family.</text>
</comment>
<keyword evidence="9" id="KW-0479">Metal-binding</keyword>
<feature type="domain" description="DRBM" evidence="11">
    <location>
        <begin position="164"/>
        <end position="233"/>
    </location>
</feature>
<feature type="binding site" evidence="9">
    <location>
        <position position="125"/>
    </location>
    <ligand>
        <name>Mg(2+)</name>
        <dbReference type="ChEBI" id="CHEBI:18420"/>
    </ligand>
</feature>
<dbReference type="PANTHER" id="PTHR11207">
    <property type="entry name" value="RIBONUCLEASE III"/>
    <property type="match status" value="1"/>
</dbReference>
<keyword evidence="9" id="KW-0699">rRNA-binding</keyword>
<evidence type="ECO:0000256" key="8">
    <source>
        <dbReference type="ARBA" id="ARBA00022884"/>
    </source>
</evidence>
<comment type="caution">
    <text evidence="13">The sequence shown here is derived from an EMBL/GenBank/DDBJ whole genome shotgun (WGS) entry which is preliminary data.</text>
</comment>
<dbReference type="PROSITE" id="PS50137">
    <property type="entry name" value="DS_RBD"/>
    <property type="match status" value="1"/>
</dbReference>
<dbReference type="SMART" id="SM00358">
    <property type="entry name" value="DSRM"/>
    <property type="match status" value="1"/>
</dbReference>